<organism evidence="1 2">
    <name type="scientific">Peribacillus faecalis</name>
    <dbReference type="NCBI Taxonomy" id="2772559"/>
    <lineage>
        <taxon>Bacteria</taxon>
        <taxon>Bacillati</taxon>
        <taxon>Bacillota</taxon>
        <taxon>Bacilli</taxon>
        <taxon>Bacillales</taxon>
        <taxon>Bacillaceae</taxon>
        <taxon>Peribacillus</taxon>
    </lineage>
</organism>
<name>A0A927HAY9_9BACI</name>
<dbReference type="GO" id="GO:0030420">
    <property type="term" value="P:establishment of competence for transformation"/>
    <property type="evidence" value="ECO:0007669"/>
    <property type="project" value="InterPro"/>
</dbReference>
<dbReference type="Pfam" id="PF06338">
    <property type="entry name" value="ComK"/>
    <property type="match status" value="1"/>
</dbReference>
<reference evidence="1" key="1">
    <citation type="submission" date="2020-09" db="EMBL/GenBank/DDBJ databases">
        <title>Bacillus faecalis sp. nov., a moderately halophilic bacterium isolated from cow faeces.</title>
        <authorList>
            <person name="Jiang L."/>
            <person name="Lee J."/>
        </authorList>
    </citation>
    <scope>NUCLEOTIDE SEQUENCE</scope>
    <source>
        <strain evidence="1">AGMB 02131</strain>
    </source>
</reference>
<dbReference type="EMBL" id="JACXSI010000012">
    <property type="protein sequence ID" value="MBD3107931.1"/>
    <property type="molecule type" value="Genomic_DNA"/>
</dbReference>
<accession>A0A927HAY9</accession>
<dbReference type="AlphaFoldDB" id="A0A927HAY9"/>
<comment type="caution">
    <text evidence="1">The sequence shown here is derived from an EMBL/GenBank/DDBJ whole genome shotgun (WGS) entry which is preliminary data.</text>
</comment>
<evidence type="ECO:0000313" key="2">
    <source>
        <dbReference type="Proteomes" id="UP000602076"/>
    </source>
</evidence>
<dbReference type="RefSeq" id="WP_190997475.1">
    <property type="nucleotide sequence ID" value="NZ_JACXSI010000012.1"/>
</dbReference>
<dbReference type="InterPro" id="IPR010461">
    <property type="entry name" value="ComK"/>
</dbReference>
<gene>
    <name evidence="1" type="ORF">IEO70_06090</name>
</gene>
<protein>
    <submittedName>
        <fullName evidence="1">Competence protein ComK</fullName>
    </submittedName>
</protein>
<sequence length="163" mass="19063">MKVQNQYALNEATMAFKYARVMHYESIIYDVKGTYYSTQTNYSLINEACLERNTTFEAKKKISAVKYNHKVKPPIIICAFNGIYFIPTMSPTSIDTIWINPRHVISVSEDPMPTLTFVNGETLEINCSKHTYDKQVERAQVQLYHHIPPILWQFLRNRPLDIR</sequence>
<keyword evidence="2" id="KW-1185">Reference proteome</keyword>
<evidence type="ECO:0000313" key="1">
    <source>
        <dbReference type="EMBL" id="MBD3107931.1"/>
    </source>
</evidence>
<dbReference type="Proteomes" id="UP000602076">
    <property type="component" value="Unassembled WGS sequence"/>
</dbReference>
<proteinExistence type="predicted"/>